<protein>
    <submittedName>
        <fullName evidence="1">Uncharacterized protein</fullName>
    </submittedName>
</protein>
<accession>A0A2P2IJN1</accession>
<dbReference type="AlphaFoldDB" id="A0A2P2IJN1"/>
<organism evidence="1">
    <name type="scientific">Rhizophora mucronata</name>
    <name type="common">Asiatic mangrove</name>
    <dbReference type="NCBI Taxonomy" id="61149"/>
    <lineage>
        <taxon>Eukaryota</taxon>
        <taxon>Viridiplantae</taxon>
        <taxon>Streptophyta</taxon>
        <taxon>Embryophyta</taxon>
        <taxon>Tracheophyta</taxon>
        <taxon>Spermatophyta</taxon>
        <taxon>Magnoliopsida</taxon>
        <taxon>eudicotyledons</taxon>
        <taxon>Gunneridae</taxon>
        <taxon>Pentapetalae</taxon>
        <taxon>rosids</taxon>
        <taxon>fabids</taxon>
        <taxon>Malpighiales</taxon>
        <taxon>Rhizophoraceae</taxon>
        <taxon>Rhizophora</taxon>
    </lineage>
</organism>
<proteinExistence type="predicted"/>
<reference evidence="1" key="1">
    <citation type="submission" date="2018-02" db="EMBL/GenBank/DDBJ databases">
        <title>Rhizophora mucronata_Transcriptome.</title>
        <authorList>
            <person name="Meera S.P."/>
            <person name="Sreeshan A."/>
            <person name="Augustine A."/>
        </authorList>
    </citation>
    <scope>NUCLEOTIDE SEQUENCE</scope>
    <source>
        <tissue evidence="1">Leaf</tissue>
    </source>
</reference>
<name>A0A2P2IJN1_RHIMU</name>
<sequence>MKLTRLMTVQYGFFQKLLNHAMVGCSQFSVLNASCHFTDMVEETNK</sequence>
<evidence type="ECO:0000313" key="1">
    <source>
        <dbReference type="EMBL" id="MBW81397.1"/>
    </source>
</evidence>
<dbReference type="EMBL" id="GGEC01000914">
    <property type="protein sequence ID" value="MBW81397.1"/>
    <property type="molecule type" value="Transcribed_RNA"/>
</dbReference>